<comment type="catalytic activity">
    <reaction evidence="1 14">
        <text>D-ribulose 5-phosphate = (2S)-2-hydroxy-3-oxobutyl phosphate + formate + H(+)</text>
        <dbReference type="Rhea" id="RHEA:18457"/>
        <dbReference type="ChEBI" id="CHEBI:15378"/>
        <dbReference type="ChEBI" id="CHEBI:15740"/>
        <dbReference type="ChEBI" id="CHEBI:58121"/>
        <dbReference type="ChEBI" id="CHEBI:58830"/>
        <dbReference type="EC" id="4.1.99.12"/>
    </reaction>
</comment>
<dbReference type="SUPFAM" id="SSF142695">
    <property type="entry name" value="RibA-like"/>
    <property type="match status" value="1"/>
</dbReference>
<comment type="similarity">
    <text evidence="5">In the N-terminal section; belongs to the DHBP synthase family.</text>
</comment>
<comment type="pathway">
    <text evidence="4 14">Cofactor biosynthesis; riboflavin biosynthesis; 2-hydroxy-3-oxobutyl phosphate from D-ribulose 5-phosphate: step 1/1.</text>
</comment>
<sequence length="393" mass="42897">MLDSREGEGSRERTAVDAGTYLRDIESLTRRSAGISSPEEIIDEAKNGRMFILVDDEDRENEGDLVIPAQMATPDAINFMAKHGRGLICLSMTRERVDQLGLPMMSRMNGTRHETAFTVSIEAKEGVTTGISAADRARTIAVAIDSAKGPEQIVTPGHVFPLVARDGGVLVRAGHTEAAVDVARLAGLNPSGVICEIMKDDGTMARMDDLMSFAQLHALKVGTIRDLIAYRRRYDHLVELVAESPLDSVHGGTWKVCTYVSRPTHSEHLVLVKGKIDPKKPTLVRMHPVSPFTDMLGEKSERTGQLQRAMEVIGDEGAGIVVMLVDNSPDRLKQFVIKRAGAQDVVEQRDYGIGAQILSDLGVRDMVLLTNSLRTYVGLGGHDLRVVDQRPLG</sequence>
<evidence type="ECO:0000256" key="2">
    <source>
        <dbReference type="ARBA" id="ARBA00001936"/>
    </source>
</evidence>
<evidence type="ECO:0000256" key="10">
    <source>
        <dbReference type="ARBA" id="ARBA00022723"/>
    </source>
</evidence>
<dbReference type="SUPFAM" id="SSF55821">
    <property type="entry name" value="YrdC/RibB"/>
    <property type="match status" value="1"/>
</dbReference>
<keyword evidence="9 14" id="KW-0686">Riboflavin biosynthesis</keyword>
<dbReference type="Pfam" id="PF00926">
    <property type="entry name" value="DHBP_synthase"/>
    <property type="match status" value="1"/>
</dbReference>
<dbReference type="HAMAP" id="MF_00180">
    <property type="entry name" value="RibB"/>
    <property type="match status" value="1"/>
</dbReference>
<evidence type="ECO:0000256" key="14">
    <source>
        <dbReference type="HAMAP-Rule" id="MF_00180"/>
    </source>
</evidence>
<comment type="caution">
    <text evidence="16">The sequence shown here is derived from an EMBL/GenBank/DDBJ whole genome shotgun (WGS) entry which is preliminary data.</text>
</comment>
<comment type="function">
    <text evidence="3 14">Catalyzes the conversion of D-ribulose 5-phosphate to formate and 3,4-dihydroxy-2-butanone 4-phosphate.</text>
</comment>
<feature type="site" description="Essential for catalytic activity" evidence="14">
    <location>
        <position position="158"/>
    </location>
</feature>
<comment type="cofactor">
    <cofactor evidence="14">
        <name>Mg(2+)</name>
        <dbReference type="ChEBI" id="CHEBI:18420"/>
    </cofactor>
    <cofactor evidence="14">
        <name>Mn(2+)</name>
        <dbReference type="ChEBI" id="CHEBI:29035"/>
    </cofactor>
    <text evidence="14">Binds 2 divalent metal cations per subunit. Magnesium or manganese.</text>
</comment>
<dbReference type="GO" id="GO:0008686">
    <property type="term" value="F:3,4-dihydroxy-2-butanone-4-phosphate synthase activity"/>
    <property type="evidence" value="ECO:0007669"/>
    <property type="project" value="UniProtKB-EC"/>
</dbReference>
<dbReference type="Proteomes" id="UP001595615">
    <property type="component" value="Unassembled WGS sequence"/>
</dbReference>
<feature type="binding site" evidence="14">
    <location>
        <begin position="59"/>
        <end position="60"/>
    </location>
    <ligand>
        <name>D-ribulose 5-phosphate</name>
        <dbReference type="ChEBI" id="CHEBI:58121"/>
    </ligand>
</feature>
<feature type="site" description="Essential for catalytic activity" evidence="14">
    <location>
        <position position="196"/>
    </location>
</feature>
<evidence type="ECO:0000256" key="6">
    <source>
        <dbReference type="ARBA" id="ARBA00008976"/>
    </source>
</evidence>
<comment type="subunit">
    <text evidence="14">Homodimer.</text>
</comment>
<dbReference type="InterPro" id="IPR036144">
    <property type="entry name" value="RibA-like_sf"/>
</dbReference>
<dbReference type="EC" id="4.1.99.12" evidence="7 14"/>
<dbReference type="PANTHER" id="PTHR21327">
    <property type="entry name" value="GTP CYCLOHYDROLASE II-RELATED"/>
    <property type="match status" value="1"/>
</dbReference>
<comment type="similarity">
    <text evidence="6">In the C-terminal section; belongs to the GTP cyclohydrolase II family.</text>
</comment>
<evidence type="ECO:0000256" key="5">
    <source>
        <dbReference type="ARBA" id="ARBA00005520"/>
    </source>
</evidence>
<proteinExistence type="inferred from homology"/>
<dbReference type="InterPro" id="IPR032677">
    <property type="entry name" value="GTP_cyclohydro_II"/>
</dbReference>
<dbReference type="EMBL" id="JBHRXV010000009">
    <property type="protein sequence ID" value="MFC3712884.1"/>
    <property type="molecule type" value="Genomic_DNA"/>
</dbReference>
<keyword evidence="13 14" id="KW-0456">Lyase</keyword>
<evidence type="ECO:0000256" key="13">
    <source>
        <dbReference type="ARBA" id="ARBA00023239"/>
    </source>
</evidence>
<evidence type="ECO:0000256" key="3">
    <source>
        <dbReference type="ARBA" id="ARBA00002284"/>
    </source>
</evidence>
<reference evidence="17" key="1">
    <citation type="journal article" date="2019" name="Int. J. Syst. Evol. Microbiol.">
        <title>The Global Catalogue of Microorganisms (GCM) 10K type strain sequencing project: providing services to taxonomists for standard genome sequencing and annotation.</title>
        <authorList>
            <consortium name="The Broad Institute Genomics Platform"/>
            <consortium name="The Broad Institute Genome Sequencing Center for Infectious Disease"/>
            <person name="Wu L."/>
            <person name="Ma J."/>
        </authorList>
    </citation>
    <scope>NUCLEOTIDE SEQUENCE [LARGE SCALE GENOMIC DNA]</scope>
    <source>
        <strain evidence="17">KCTC 42644</strain>
    </source>
</reference>
<evidence type="ECO:0000256" key="9">
    <source>
        <dbReference type="ARBA" id="ARBA00022619"/>
    </source>
</evidence>
<dbReference type="Pfam" id="PF00925">
    <property type="entry name" value="GTP_cyclohydro2"/>
    <property type="match status" value="1"/>
</dbReference>
<feature type="binding site" evidence="14">
    <location>
        <position position="64"/>
    </location>
    <ligand>
        <name>D-ribulose 5-phosphate</name>
        <dbReference type="ChEBI" id="CHEBI:58121"/>
    </ligand>
</feature>
<organism evidence="16 17">
    <name type="scientific">Sphingoaurantiacus capsulatus</name>
    <dbReference type="NCBI Taxonomy" id="1771310"/>
    <lineage>
        <taxon>Bacteria</taxon>
        <taxon>Pseudomonadati</taxon>
        <taxon>Pseudomonadota</taxon>
        <taxon>Alphaproteobacteria</taxon>
        <taxon>Sphingomonadales</taxon>
        <taxon>Sphingosinicellaceae</taxon>
        <taxon>Sphingoaurantiacus</taxon>
    </lineage>
</organism>
<dbReference type="PIRSF" id="PIRSF001259">
    <property type="entry name" value="RibA"/>
    <property type="match status" value="1"/>
</dbReference>
<feature type="domain" description="GTP cyclohydrolase II" evidence="15">
    <location>
        <begin position="242"/>
        <end position="391"/>
    </location>
</feature>
<dbReference type="PANTHER" id="PTHR21327:SF34">
    <property type="entry name" value="3,4-DIHYDROXY-2-BUTANONE 4-PHOSPHATE SYNTHASE"/>
    <property type="match status" value="1"/>
</dbReference>
<dbReference type="RefSeq" id="WP_380860644.1">
    <property type="nucleotide sequence ID" value="NZ_JBHRXV010000009.1"/>
</dbReference>
<evidence type="ECO:0000256" key="7">
    <source>
        <dbReference type="ARBA" id="ARBA00012153"/>
    </source>
</evidence>
<evidence type="ECO:0000313" key="16">
    <source>
        <dbReference type="EMBL" id="MFC3712884.1"/>
    </source>
</evidence>
<dbReference type="Gene3D" id="3.90.870.10">
    <property type="entry name" value="DHBP synthase"/>
    <property type="match status" value="1"/>
</dbReference>
<feature type="binding site" evidence="14">
    <location>
        <position position="60"/>
    </location>
    <ligand>
        <name>Mg(2+)</name>
        <dbReference type="ChEBI" id="CHEBI:18420"/>
        <label>1</label>
    </ligand>
</feature>
<evidence type="ECO:0000256" key="1">
    <source>
        <dbReference type="ARBA" id="ARBA00000141"/>
    </source>
</evidence>
<evidence type="ECO:0000256" key="4">
    <source>
        <dbReference type="ARBA" id="ARBA00004904"/>
    </source>
</evidence>
<dbReference type="InterPro" id="IPR000422">
    <property type="entry name" value="DHBP_synthase_RibB"/>
</dbReference>
<feature type="binding site" evidence="14">
    <location>
        <begin position="172"/>
        <end position="176"/>
    </location>
    <ligand>
        <name>D-ribulose 5-phosphate</name>
        <dbReference type="ChEBI" id="CHEBI:58121"/>
    </ligand>
</feature>
<keyword evidence="10 14" id="KW-0479">Metal-binding</keyword>
<protein>
    <recommendedName>
        <fullName evidence="8 14">3,4-dihydroxy-2-butanone 4-phosphate synthase</fullName>
        <shortName evidence="14">DHBP synthase</shortName>
        <ecNumber evidence="7 14">4.1.99.12</ecNumber>
    </recommendedName>
</protein>
<feature type="binding site" evidence="14">
    <location>
        <position position="175"/>
    </location>
    <ligand>
        <name>Mg(2+)</name>
        <dbReference type="ChEBI" id="CHEBI:18420"/>
        <label>2</label>
    </ligand>
</feature>
<dbReference type="NCBIfam" id="TIGR00506">
    <property type="entry name" value="ribB"/>
    <property type="match status" value="1"/>
</dbReference>
<keyword evidence="11 14" id="KW-0460">Magnesium</keyword>
<comment type="similarity">
    <text evidence="14">Belongs to the DHBP synthase family.</text>
</comment>
<evidence type="ECO:0000256" key="12">
    <source>
        <dbReference type="ARBA" id="ARBA00023211"/>
    </source>
</evidence>
<keyword evidence="12 14" id="KW-0464">Manganese</keyword>
<comment type="cofactor">
    <cofactor evidence="2">
        <name>Mn(2+)</name>
        <dbReference type="ChEBI" id="CHEBI:29035"/>
    </cofactor>
</comment>
<name>A0ABV7XCB5_9SPHN</name>
<gene>
    <name evidence="14 16" type="primary">ribB</name>
    <name evidence="16" type="ORF">ACFOMD_09900</name>
</gene>
<accession>A0ABV7XCB5</accession>
<keyword evidence="17" id="KW-1185">Reference proteome</keyword>
<evidence type="ECO:0000256" key="11">
    <source>
        <dbReference type="ARBA" id="ARBA00022842"/>
    </source>
</evidence>
<evidence type="ECO:0000259" key="15">
    <source>
        <dbReference type="Pfam" id="PF00925"/>
    </source>
</evidence>
<feature type="binding site" evidence="14">
    <location>
        <position position="60"/>
    </location>
    <ligand>
        <name>Mg(2+)</name>
        <dbReference type="ChEBI" id="CHEBI:18420"/>
        <label>2</label>
    </ligand>
</feature>
<dbReference type="Gene3D" id="3.40.50.10990">
    <property type="entry name" value="GTP cyclohydrolase II"/>
    <property type="match status" value="1"/>
</dbReference>
<dbReference type="InterPro" id="IPR017945">
    <property type="entry name" value="DHBP_synth_RibB-like_a/b_dom"/>
</dbReference>
<evidence type="ECO:0000313" key="17">
    <source>
        <dbReference type="Proteomes" id="UP001595615"/>
    </source>
</evidence>
<evidence type="ECO:0000256" key="8">
    <source>
        <dbReference type="ARBA" id="ARBA00018836"/>
    </source>
</evidence>